<dbReference type="STRING" id="4529.A0A0E0R507"/>
<dbReference type="SMART" id="SM00248">
    <property type="entry name" value="ANK"/>
    <property type="match status" value="3"/>
</dbReference>
<keyword evidence="5 7" id="KW-0040">ANK repeat</keyword>
<dbReference type="SUPFAM" id="SSF48403">
    <property type="entry name" value="Ankyrin repeat"/>
    <property type="match status" value="1"/>
</dbReference>
<dbReference type="HOGENOM" id="CLU_000134_36_1_1"/>
<reference evidence="11" key="1">
    <citation type="submission" date="2013-06" db="EMBL/GenBank/DDBJ databases">
        <authorList>
            <person name="Zhao Q."/>
        </authorList>
    </citation>
    <scope>NUCLEOTIDE SEQUENCE</scope>
    <source>
        <strain evidence="11">cv. W1943</strain>
    </source>
</reference>
<dbReference type="AlphaFoldDB" id="A0A0E0R507"/>
<evidence type="ECO:0000313" key="11">
    <source>
        <dbReference type="Proteomes" id="UP000008022"/>
    </source>
</evidence>
<dbReference type="Pfam" id="PF13857">
    <property type="entry name" value="Ank_5"/>
    <property type="match status" value="1"/>
</dbReference>
<dbReference type="Gene3D" id="1.25.40.20">
    <property type="entry name" value="Ankyrin repeat-containing domain"/>
    <property type="match status" value="1"/>
</dbReference>
<dbReference type="InterPro" id="IPR036770">
    <property type="entry name" value="Ankyrin_rpt-contain_sf"/>
</dbReference>
<reference evidence="10" key="2">
    <citation type="submission" date="2015-06" db="UniProtKB">
        <authorList>
            <consortium name="EnsemblPlants"/>
        </authorList>
    </citation>
    <scope>IDENTIFICATION</scope>
</reference>
<evidence type="ECO:0000256" key="4">
    <source>
        <dbReference type="ARBA" id="ARBA00022989"/>
    </source>
</evidence>
<dbReference type="PANTHER" id="PTHR24186:SF41">
    <property type="entry name" value="PGG DOMAIN-CONTAINING PROTEIN"/>
    <property type="match status" value="1"/>
</dbReference>
<evidence type="ECO:0000313" key="10">
    <source>
        <dbReference type="EnsemblPlants" id="ORUFI11G05000.1"/>
    </source>
</evidence>
<keyword evidence="11" id="KW-1185">Reference proteome</keyword>
<accession>A0A0E0R507</accession>
<dbReference type="PROSITE" id="PS50088">
    <property type="entry name" value="ANK_REPEAT"/>
    <property type="match status" value="2"/>
</dbReference>
<evidence type="ECO:0000256" key="8">
    <source>
        <dbReference type="SAM" id="Phobius"/>
    </source>
</evidence>
<dbReference type="Proteomes" id="UP000008022">
    <property type="component" value="Unassembled WGS sequence"/>
</dbReference>
<organism evidence="10 11">
    <name type="scientific">Oryza rufipogon</name>
    <name type="common">Brownbeard rice</name>
    <name type="synonym">Asian wild rice</name>
    <dbReference type="NCBI Taxonomy" id="4529"/>
    <lineage>
        <taxon>Eukaryota</taxon>
        <taxon>Viridiplantae</taxon>
        <taxon>Streptophyta</taxon>
        <taxon>Embryophyta</taxon>
        <taxon>Tracheophyta</taxon>
        <taxon>Spermatophyta</taxon>
        <taxon>Magnoliopsida</taxon>
        <taxon>Liliopsida</taxon>
        <taxon>Poales</taxon>
        <taxon>Poaceae</taxon>
        <taxon>BOP clade</taxon>
        <taxon>Oryzoideae</taxon>
        <taxon>Oryzeae</taxon>
        <taxon>Oryzinae</taxon>
        <taxon>Oryza</taxon>
    </lineage>
</organism>
<keyword evidence="4 8" id="KW-1133">Transmembrane helix</keyword>
<dbReference type="Gramene" id="ORUFI11G05000.1">
    <property type="protein sequence ID" value="ORUFI11G05000.1"/>
    <property type="gene ID" value="ORUFI11G05000"/>
</dbReference>
<dbReference type="PANTHER" id="PTHR24186">
    <property type="entry name" value="PROTEIN PHOSPHATASE 1 REGULATORY SUBUNIT"/>
    <property type="match status" value="1"/>
</dbReference>
<evidence type="ECO:0000256" key="2">
    <source>
        <dbReference type="ARBA" id="ARBA00022692"/>
    </source>
</evidence>
<protein>
    <recommendedName>
        <fullName evidence="9">PGG domain-containing protein</fullName>
    </recommendedName>
</protein>
<dbReference type="eggNOG" id="KOG0504">
    <property type="taxonomic scope" value="Eukaryota"/>
</dbReference>
<feature type="repeat" description="ANK" evidence="7">
    <location>
        <begin position="125"/>
        <end position="149"/>
    </location>
</feature>
<dbReference type="GO" id="GO:0005886">
    <property type="term" value="C:plasma membrane"/>
    <property type="evidence" value="ECO:0007669"/>
    <property type="project" value="TreeGrafter"/>
</dbReference>
<evidence type="ECO:0000256" key="1">
    <source>
        <dbReference type="ARBA" id="ARBA00004141"/>
    </source>
</evidence>
<evidence type="ECO:0000259" key="9">
    <source>
        <dbReference type="Pfam" id="PF13962"/>
    </source>
</evidence>
<feature type="transmembrane region" description="Helical" evidence="8">
    <location>
        <begin position="242"/>
        <end position="264"/>
    </location>
</feature>
<feature type="domain" description="PGG" evidence="9">
    <location>
        <begin position="196"/>
        <end position="303"/>
    </location>
</feature>
<dbReference type="InterPro" id="IPR026961">
    <property type="entry name" value="PGG_dom"/>
</dbReference>
<feature type="repeat" description="ANK" evidence="7">
    <location>
        <begin position="19"/>
        <end position="40"/>
    </location>
</feature>
<evidence type="ECO:0000256" key="3">
    <source>
        <dbReference type="ARBA" id="ARBA00022737"/>
    </source>
</evidence>
<feature type="transmembrane region" description="Helical" evidence="8">
    <location>
        <begin position="203"/>
        <end position="222"/>
    </location>
</feature>
<feature type="transmembrane region" description="Helical" evidence="8">
    <location>
        <begin position="285"/>
        <end position="307"/>
    </location>
</feature>
<dbReference type="InterPro" id="IPR002110">
    <property type="entry name" value="Ankyrin_rpt"/>
</dbReference>
<sequence length="404" mass="43952">MVHLLLQWKPELAVQVDCNGSTPLHFTVSDGNRKIVRAILATAPPGTAYMKDSNGLSALHVAARLGHGGIVEELTGFYPDTAELRDGRCETFLHAAARERRSSVVSLDIKNPIMMGGLVNAQDAGGNTPLHLAVVAGAPDIVEALLREGNVQTDVLNDDGHTPLDLASESNSLFNMAQPQRNDHLKPSSGHDMASGIEKTSDSLALVAVLIAAAVFAVGFNMPGGYGDDGTANLRDNISFKYFMVLDTFAITTSVVAVILLVYGKTAAAAHLAVSWKSFVVTLQCIWVSLVSLILAFLSAIHAVVIATSSSRTVLITMFLVIYVCFNALILWIEKWIDPAATTYRAVWRFVWRGRHAHAIKRRYPFLGDSLYSLLIFSVIIINITAFVVLVVVYYFDVRRLSNN</sequence>
<evidence type="ECO:0000256" key="5">
    <source>
        <dbReference type="ARBA" id="ARBA00023043"/>
    </source>
</evidence>
<dbReference type="EnsemblPlants" id="ORUFI11G05000.1">
    <property type="protein sequence ID" value="ORUFI11G05000.1"/>
    <property type="gene ID" value="ORUFI11G05000"/>
</dbReference>
<dbReference type="PROSITE" id="PS50297">
    <property type="entry name" value="ANK_REP_REGION"/>
    <property type="match status" value="2"/>
</dbReference>
<name>A0A0E0R507_ORYRU</name>
<dbReference type="Pfam" id="PF12796">
    <property type="entry name" value="Ank_2"/>
    <property type="match status" value="1"/>
</dbReference>
<keyword evidence="3" id="KW-0677">Repeat</keyword>
<keyword evidence="6 8" id="KW-0472">Membrane</keyword>
<evidence type="ECO:0000256" key="6">
    <source>
        <dbReference type="ARBA" id="ARBA00023136"/>
    </source>
</evidence>
<dbReference type="Pfam" id="PF13962">
    <property type="entry name" value="PGG"/>
    <property type="match status" value="1"/>
</dbReference>
<comment type="subcellular location">
    <subcellularLocation>
        <location evidence="1">Membrane</location>
        <topology evidence="1">Multi-pass membrane protein</topology>
    </subcellularLocation>
</comment>
<feature type="transmembrane region" description="Helical" evidence="8">
    <location>
        <begin position="371"/>
        <end position="396"/>
    </location>
</feature>
<dbReference type="OMA" id="NCITHFI"/>
<keyword evidence="2 8" id="KW-0812">Transmembrane</keyword>
<feature type="transmembrane region" description="Helical" evidence="8">
    <location>
        <begin position="313"/>
        <end position="333"/>
    </location>
</feature>
<proteinExistence type="predicted"/>
<evidence type="ECO:0000256" key="7">
    <source>
        <dbReference type="PROSITE-ProRule" id="PRU00023"/>
    </source>
</evidence>